<gene>
    <name evidence="1" type="ORF">QF035_007774</name>
</gene>
<reference evidence="1 2" key="1">
    <citation type="submission" date="2023-07" db="EMBL/GenBank/DDBJ databases">
        <title>Comparative genomics of wheat-associated soil bacteria to identify genetic determinants of phenazine resistance.</title>
        <authorList>
            <person name="Mouncey N."/>
        </authorList>
    </citation>
    <scope>NUCLEOTIDE SEQUENCE [LARGE SCALE GENOMIC DNA]</scope>
    <source>
        <strain evidence="1 2">V2I4</strain>
    </source>
</reference>
<keyword evidence="2" id="KW-1185">Reference proteome</keyword>
<evidence type="ECO:0000313" key="1">
    <source>
        <dbReference type="EMBL" id="MDQ1030192.1"/>
    </source>
</evidence>
<dbReference type="Proteomes" id="UP001230328">
    <property type="component" value="Unassembled WGS sequence"/>
</dbReference>
<accession>A0ABU0T3E4</accession>
<comment type="caution">
    <text evidence="1">The sequence shown here is derived from an EMBL/GenBank/DDBJ whole genome shotgun (WGS) entry which is preliminary data.</text>
</comment>
<proteinExistence type="predicted"/>
<organism evidence="1 2">
    <name type="scientific">Streptomyces umbrinus</name>
    <dbReference type="NCBI Taxonomy" id="67370"/>
    <lineage>
        <taxon>Bacteria</taxon>
        <taxon>Bacillati</taxon>
        <taxon>Actinomycetota</taxon>
        <taxon>Actinomycetes</taxon>
        <taxon>Kitasatosporales</taxon>
        <taxon>Streptomycetaceae</taxon>
        <taxon>Streptomyces</taxon>
        <taxon>Streptomyces phaeochromogenes group</taxon>
    </lineage>
</organism>
<name>A0ABU0T3E4_9ACTN</name>
<sequence>MVLPVRSADRCGARLRYASNSLPDMAGYG</sequence>
<dbReference type="EMBL" id="JAUSZI010000002">
    <property type="protein sequence ID" value="MDQ1030192.1"/>
    <property type="molecule type" value="Genomic_DNA"/>
</dbReference>
<protein>
    <submittedName>
        <fullName evidence="1">Uncharacterized protein</fullName>
    </submittedName>
</protein>
<evidence type="ECO:0000313" key="2">
    <source>
        <dbReference type="Proteomes" id="UP001230328"/>
    </source>
</evidence>